<dbReference type="OMA" id="NKREQFE"/>
<feature type="disulfide bond" evidence="6">
    <location>
        <begin position="518"/>
        <end position="530"/>
    </location>
</feature>
<dbReference type="PROSITE" id="PS01248">
    <property type="entry name" value="EGF_LAM_1"/>
    <property type="match status" value="2"/>
</dbReference>
<feature type="disulfide bond" evidence="6">
    <location>
        <begin position="520"/>
        <end position="537"/>
    </location>
</feature>
<keyword evidence="1" id="KW-0732">Signal</keyword>
<feature type="disulfide bond" evidence="6">
    <location>
        <begin position="423"/>
        <end position="440"/>
    </location>
</feature>
<evidence type="ECO:0000256" key="1">
    <source>
        <dbReference type="ARBA" id="ARBA00022729"/>
    </source>
</evidence>
<dbReference type="Gene3D" id="2.170.300.10">
    <property type="entry name" value="Tie2 ligand-binding domain superfamily"/>
    <property type="match status" value="1"/>
</dbReference>
<keyword evidence="3 6" id="KW-1015">Disulfide bond</keyword>
<dbReference type="InterPro" id="IPR050440">
    <property type="entry name" value="Laminin/Netrin_ECM"/>
</dbReference>
<dbReference type="PANTHER" id="PTHR10574">
    <property type="entry name" value="NETRIN/LAMININ-RELATED"/>
    <property type="match status" value="1"/>
</dbReference>
<evidence type="ECO:0000259" key="8">
    <source>
        <dbReference type="PROSITE" id="PS51117"/>
    </source>
</evidence>
<feature type="disulfide bond" evidence="6">
    <location>
        <begin position="442"/>
        <end position="451"/>
    </location>
</feature>
<feature type="domain" description="Laminin EGF-like" evidence="7">
    <location>
        <begin position="306"/>
        <end position="368"/>
    </location>
</feature>
<dbReference type="CDD" id="cd00055">
    <property type="entry name" value="EGF_Lam"/>
    <property type="match status" value="6"/>
</dbReference>
<evidence type="ECO:0000313" key="9">
    <source>
        <dbReference type="Ensembl" id="ENSELUP00000006186.3"/>
    </source>
</evidence>
<evidence type="ECO:0000256" key="5">
    <source>
        <dbReference type="ARBA" id="ARBA00023292"/>
    </source>
</evidence>
<dbReference type="Gene3D" id="2.10.25.10">
    <property type="entry name" value="Laminin"/>
    <property type="match status" value="4"/>
</dbReference>
<feature type="domain" description="Laminin EGF-like" evidence="7">
    <location>
        <begin position="421"/>
        <end position="469"/>
    </location>
</feature>
<dbReference type="PRINTS" id="PR00011">
    <property type="entry name" value="EGFLAMININ"/>
</dbReference>
<dbReference type="InterPro" id="IPR008211">
    <property type="entry name" value="Laminin_N"/>
</dbReference>
<protein>
    <recommendedName>
        <fullName evidence="11">Laminin subunit beta 3</fullName>
    </recommendedName>
</protein>
<feature type="disulfide bond" evidence="6">
    <location>
        <begin position="539"/>
        <end position="548"/>
    </location>
</feature>
<name>A0A3P8XNR7_ESOLU</name>
<dbReference type="InParanoid" id="A0A3P8XNR7"/>
<feature type="domain" description="Laminin EGF-like" evidence="7">
    <location>
        <begin position="470"/>
        <end position="517"/>
    </location>
</feature>
<dbReference type="Gene3D" id="2.60.120.260">
    <property type="entry name" value="Galactose-binding domain-like"/>
    <property type="match status" value="1"/>
</dbReference>
<dbReference type="Pfam" id="PF00053">
    <property type="entry name" value="EGF_laminin"/>
    <property type="match status" value="5"/>
</dbReference>
<dbReference type="PROSITE" id="PS50027">
    <property type="entry name" value="EGF_LAM_2"/>
    <property type="match status" value="5"/>
</dbReference>
<proteinExistence type="predicted"/>
<comment type="caution">
    <text evidence="6">Lacks conserved residue(s) required for the propagation of feature annotation.</text>
</comment>
<reference evidence="9" key="3">
    <citation type="submission" date="2025-08" db="UniProtKB">
        <authorList>
            <consortium name="Ensembl"/>
        </authorList>
    </citation>
    <scope>IDENTIFICATION</scope>
</reference>
<dbReference type="SMART" id="SM00136">
    <property type="entry name" value="LamNT"/>
    <property type="match status" value="1"/>
</dbReference>
<reference evidence="9" key="2">
    <citation type="submission" date="2020-02" db="EMBL/GenBank/DDBJ databases">
        <title>Esox lucius (northern pike) genome, fEsoLuc1, primary haplotype.</title>
        <authorList>
            <person name="Myers G."/>
            <person name="Karagic N."/>
            <person name="Meyer A."/>
            <person name="Pippel M."/>
            <person name="Reichard M."/>
            <person name="Winkler S."/>
            <person name="Tracey A."/>
            <person name="Sims Y."/>
            <person name="Howe K."/>
            <person name="Rhie A."/>
            <person name="Formenti G."/>
            <person name="Durbin R."/>
            <person name="Fedrigo O."/>
            <person name="Jarvis E.D."/>
        </authorList>
    </citation>
    <scope>NUCLEOTIDE SEQUENCE [LARGE SCALE GENOMIC DNA]</scope>
</reference>
<dbReference type="InterPro" id="IPR002049">
    <property type="entry name" value="LE_dom"/>
</dbReference>
<evidence type="ECO:0000259" key="7">
    <source>
        <dbReference type="PROSITE" id="PS50027"/>
    </source>
</evidence>
<dbReference type="SUPFAM" id="SSF57196">
    <property type="entry name" value="EGF/Laminin"/>
    <property type="match status" value="5"/>
</dbReference>
<evidence type="ECO:0008006" key="11">
    <source>
        <dbReference type="Google" id="ProtNLM"/>
    </source>
</evidence>
<dbReference type="PANTHER" id="PTHR10574:SF268">
    <property type="entry name" value="LAMININ SUBUNIT BETA-3"/>
    <property type="match status" value="1"/>
</dbReference>
<dbReference type="GO" id="GO:0043256">
    <property type="term" value="C:laminin complex"/>
    <property type="evidence" value="ECO:0007669"/>
    <property type="project" value="TreeGrafter"/>
</dbReference>
<dbReference type="SMART" id="SM00180">
    <property type="entry name" value="EGF_Lam"/>
    <property type="match status" value="6"/>
</dbReference>
<dbReference type="AlphaFoldDB" id="A0A3P8XNR7"/>
<dbReference type="GO" id="GO:0034446">
    <property type="term" value="P:substrate adhesion-dependent cell spreading"/>
    <property type="evidence" value="ECO:0007669"/>
    <property type="project" value="TreeGrafter"/>
</dbReference>
<organism evidence="9 10">
    <name type="scientific">Esox lucius</name>
    <name type="common">Northern pike</name>
    <dbReference type="NCBI Taxonomy" id="8010"/>
    <lineage>
        <taxon>Eukaryota</taxon>
        <taxon>Metazoa</taxon>
        <taxon>Chordata</taxon>
        <taxon>Craniata</taxon>
        <taxon>Vertebrata</taxon>
        <taxon>Euteleostomi</taxon>
        <taxon>Actinopterygii</taxon>
        <taxon>Neopterygii</taxon>
        <taxon>Teleostei</taxon>
        <taxon>Protacanthopterygii</taxon>
        <taxon>Esociformes</taxon>
        <taxon>Esocidae</taxon>
        <taxon>Esox</taxon>
    </lineage>
</organism>
<dbReference type="GO" id="GO:0070831">
    <property type="term" value="P:basement membrane assembly"/>
    <property type="evidence" value="ECO:0007669"/>
    <property type="project" value="TreeGrafter"/>
</dbReference>
<keyword evidence="2" id="KW-0677">Repeat</keyword>
<dbReference type="GO" id="GO:0009888">
    <property type="term" value="P:tissue development"/>
    <property type="evidence" value="ECO:0007669"/>
    <property type="project" value="TreeGrafter"/>
</dbReference>
<evidence type="ECO:0000256" key="6">
    <source>
        <dbReference type="PROSITE-ProRule" id="PRU00460"/>
    </source>
</evidence>
<dbReference type="PROSITE" id="PS51117">
    <property type="entry name" value="LAMININ_NTER"/>
    <property type="match status" value="1"/>
</dbReference>
<keyword evidence="5 6" id="KW-0424">Laminin EGF-like domain</keyword>
<dbReference type="Pfam" id="PF24973">
    <property type="entry name" value="EGF_LMN_ATRN"/>
    <property type="match status" value="1"/>
</dbReference>
<dbReference type="Ensembl" id="ENSELUT00000009375.3">
    <property type="protein sequence ID" value="ENSELUP00000006186.3"/>
    <property type="gene ID" value="ENSELUG00000007152.3"/>
</dbReference>
<dbReference type="GO" id="GO:0007411">
    <property type="term" value="P:axon guidance"/>
    <property type="evidence" value="ECO:0007669"/>
    <property type="project" value="TreeGrafter"/>
</dbReference>
<keyword evidence="10" id="KW-1185">Reference proteome</keyword>
<keyword evidence="4" id="KW-0325">Glycoprotein</keyword>
<dbReference type="Pfam" id="PF00055">
    <property type="entry name" value="Laminin_N"/>
    <property type="match status" value="1"/>
</dbReference>
<feature type="domain" description="Laminin EGF-like" evidence="7">
    <location>
        <begin position="518"/>
        <end position="564"/>
    </location>
</feature>
<dbReference type="Proteomes" id="UP000265140">
    <property type="component" value="Chromosome 17"/>
</dbReference>
<accession>A0A3P8XNR7</accession>
<dbReference type="Bgee" id="ENSELUG00000007152">
    <property type="expression patterns" value="Expressed in nose and 5 other cell types or tissues"/>
</dbReference>
<reference evidence="10" key="1">
    <citation type="journal article" date="2014" name="PLoS ONE">
        <title>The genome and linkage map of the northern pike (Esox lucius): conserved synteny revealed between the salmonid sister group and the Neoteleostei.</title>
        <authorList>
            <person name="Rondeau E.B."/>
            <person name="Minkley D.R."/>
            <person name="Leong J.S."/>
            <person name="Messmer A.M."/>
            <person name="Jantzen J.R."/>
            <person name="von Schalburg K.R."/>
            <person name="Lemon C."/>
            <person name="Bird N.H."/>
            <person name="Koop B.F."/>
        </authorList>
    </citation>
    <scope>NUCLEOTIDE SEQUENCE</scope>
</reference>
<dbReference type="GeneTree" id="ENSGT00940000165244"/>
<feature type="domain" description="Laminin EGF-like" evidence="7">
    <location>
        <begin position="369"/>
        <end position="420"/>
    </location>
</feature>
<evidence type="ECO:0000313" key="10">
    <source>
        <dbReference type="Proteomes" id="UP000265140"/>
    </source>
</evidence>
<feature type="disulfide bond" evidence="6">
    <location>
        <begin position="391"/>
        <end position="400"/>
    </location>
</feature>
<dbReference type="GO" id="GO:0016477">
    <property type="term" value="P:cell migration"/>
    <property type="evidence" value="ECO:0007669"/>
    <property type="project" value="TreeGrafter"/>
</dbReference>
<sequence length="941" mass="101702">MNLLFSNDCYFGACYPPIEDLLLGRGQQLHASSTCGLTGSEVFCSPLGLSKMKCCPCDSRNPSSYLAHTIQDVLSSARPNRWWQARKDVNPVTIQLDLENPFQLDTLLLTFKGPRPNALVVERTVDNGKTWKPAIYMASDCRSAFPGVGVTTPRSLDETYCLTMPPPPANPYQDHMVSGGIKFQPLLQYSTISVPNGEKIQEVSGLTGLRVKLTELGVVPHLPGRSPSRFYAVKEMRVLGTCLCHGHANRCLPDTSSNLLSRTLVSAQCECQHNTAGVNCERCADLYNNLPWRPAEEGNPHTCQRCECNNHALRCRFDLAVYEASGRRSGGVCEGCLHHTTGPKCDRCAPGYQPNPRSSMDRPDACIRCSCSAEGAENEGQCDDITGSCRCKANVEGPSCDRCKTGYYGLSASNPLGCTKCSCSVEGSTTSACDAVTGQCRCRPQFQGQACDICAHGYWNPTSSRGCEPCRCDPTNSLGDACDQSTGQCKCKSGIGGRTCAGCPDNTYGNPVTGCRRCQCDAEGTVSGGCDKRTGACKCRPGITGPRCDACSRGYCDSFPNCEVCPSCFTDLDVNIQNLNLVLESLSKRVPSLPGGTLPSSLVPRIRALEASLNRIKGSLPLPPPSTRLVDNALTQFTNICPLHHCLCMAVNTAFCLCTWLVLSKGNFSAIKNAYDKSTDAAKKVSASENTVEQSTAVRKVATDLQNKIQSANTIDLEKLNQQLNTKPDLTPTAKQVCGSTRWDRCTPANCEGDLCPPEAQPCGRREHCVGALPLGTLAVTDAEEVKDRLQQLNDTIKQATSQVEAPRRPDLKPKRNASILQVASAVICCSMAPFCIQLTDRGNARDNPTLINNISEEVLRAKLPDNLPALKRKLQKIRDLLAGLPNTSAILGRTGPQLDTALRLLQEAKDARYNCQPYDGAAYCSSSSTVDIISDQSWAV</sequence>
<feature type="disulfide bond" evidence="6">
    <location>
        <begin position="421"/>
        <end position="433"/>
    </location>
</feature>
<feature type="disulfide bond" evidence="6">
    <location>
        <begin position="336"/>
        <end position="345"/>
    </location>
</feature>
<dbReference type="GO" id="GO:0009887">
    <property type="term" value="P:animal organ morphogenesis"/>
    <property type="evidence" value="ECO:0007669"/>
    <property type="project" value="TreeGrafter"/>
</dbReference>
<reference evidence="9" key="4">
    <citation type="submission" date="2025-09" db="UniProtKB">
        <authorList>
            <consortium name="Ensembl"/>
        </authorList>
    </citation>
    <scope>IDENTIFICATION</scope>
</reference>
<feature type="disulfide bond" evidence="6">
    <location>
        <begin position="470"/>
        <end position="482"/>
    </location>
</feature>
<evidence type="ECO:0000256" key="3">
    <source>
        <dbReference type="ARBA" id="ARBA00023157"/>
    </source>
</evidence>
<dbReference type="InterPro" id="IPR056863">
    <property type="entry name" value="LMN_ATRN_NET-like_EGF"/>
</dbReference>
<feature type="domain" description="Laminin N-terminal" evidence="8">
    <location>
        <begin position="10"/>
        <end position="241"/>
    </location>
</feature>
<evidence type="ECO:0000256" key="4">
    <source>
        <dbReference type="ARBA" id="ARBA00023180"/>
    </source>
</evidence>
<evidence type="ECO:0000256" key="2">
    <source>
        <dbReference type="ARBA" id="ARBA00022737"/>
    </source>
</evidence>
<feature type="disulfide bond" evidence="6">
    <location>
        <begin position="491"/>
        <end position="500"/>
    </location>
</feature>
<feature type="disulfide bond" evidence="6">
    <location>
        <begin position="472"/>
        <end position="489"/>
    </location>
</feature>